<protein>
    <submittedName>
        <fullName evidence="1">Uncharacterized protein</fullName>
    </submittedName>
</protein>
<dbReference type="Proteomes" id="UP000076871">
    <property type="component" value="Unassembled WGS sequence"/>
</dbReference>
<gene>
    <name evidence="1" type="ORF">LAESUDRAFT_721825</name>
</gene>
<name>A0A165GK30_9APHY</name>
<accession>A0A165GK30</accession>
<dbReference type="AlphaFoldDB" id="A0A165GK30"/>
<reference evidence="1 2" key="1">
    <citation type="journal article" date="2016" name="Mol. Biol. Evol.">
        <title>Comparative Genomics of Early-Diverging Mushroom-Forming Fungi Provides Insights into the Origins of Lignocellulose Decay Capabilities.</title>
        <authorList>
            <person name="Nagy L.G."/>
            <person name="Riley R."/>
            <person name="Tritt A."/>
            <person name="Adam C."/>
            <person name="Daum C."/>
            <person name="Floudas D."/>
            <person name="Sun H."/>
            <person name="Yadav J.S."/>
            <person name="Pangilinan J."/>
            <person name="Larsson K.H."/>
            <person name="Matsuura K."/>
            <person name="Barry K."/>
            <person name="Labutti K."/>
            <person name="Kuo R."/>
            <person name="Ohm R.A."/>
            <person name="Bhattacharya S.S."/>
            <person name="Shirouzu T."/>
            <person name="Yoshinaga Y."/>
            <person name="Martin F.M."/>
            <person name="Grigoriev I.V."/>
            <person name="Hibbett D.S."/>
        </authorList>
    </citation>
    <scope>NUCLEOTIDE SEQUENCE [LARGE SCALE GENOMIC DNA]</scope>
    <source>
        <strain evidence="1 2">93-53</strain>
    </source>
</reference>
<dbReference type="GeneID" id="63825112"/>
<dbReference type="RefSeq" id="XP_040768201.1">
    <property type="nucleotide sequence ID" value="XM_040908083.1"/>
</dbReference>
<dbReference type="EMBL" id="KV427609">
    <property type="protein sequence ID" value="KZT10461.1"/>
    <property type="molecule type" value="Genomic_DNA"/>
</dbReference>
<dbReference type="InParanoid" id="A0A165GK30"/>
<sequence>MANATSFLICRWGNCGAPLAECTASAVEKHLKERHLSPWDARNRTRCQWNVGGCGCAMTDLEYARLGQHISRTHLNH</sequence>
<evidence type="ECO:0000313" key="2">
    <source>
        <dbReference type="Proteomes" id="UP000076871"/>
    </source>
</evidence>
<keyword evidence="2" id="KW-1185">Reference proteome</keyword>
<organism evidence="1 2">
    <name type="scientific">Laetiporus sulphureus 93-53</name>
    <dbReference type="NCBI Taxonomy" id="1314785"/>
    <lineage>
        <taxon>Eukaryota</taxon>
        <taxon>Fungi</taxon>
        <taxon>Dikarya</taxon>
        <taxon>Basidiomycota</taxon>
        <taxon>Agaricomycotina</taxon>
        <taxon>Agaricomycetes</taxon>
        <taxon>Polyporales</taxon>
        <taxon>Laetiporus</taxon>
    </lineage>
</organism>
<evidence type="ECO:0000313" key="1">
    <source>
        <dbReference type="EMBL" id="KZT10461.1"/>
    </source>
</evidence>
<proteinExistence type="predicted"/>